<dbReference type="OrthoDB" id="509728at2"/>
<dbReference type="RefSeq" id="WP_063872840.1">
    <property type="nucleotide sequence ID" value="NZ_CAWMRI010000135.1"/>
</dbReference>
<accession>A0A166JHT0</accession>
<sequence>MLRYKLPSCKKSLPLLITINLSTIFLLPLSPSLAETSPVPSPSDAPLELVLLTQPNGAVTTANTINPEGLTTPSLWWEKENSENKLLDNWIGYPANEQEPARVDLIVNQQIWSLLDYLERYDFVNRLGSSARKDGYNVRVFNYQQNLLATYTCNFVTSPTSCRIQINTQNRLGLLRSF</sequence>
<organism evidence="1 2">
    <name type="scientific">Nodularia spumigena CENA596</name>
    <dbReference type="NCBI Taxonomy" id="1819295"/>
    <lineage>
        <taxon>Bacteria</taxon>
        <taxon>Bacillati</taxon>
        <taxon>Cyanobacteriota</taxon>
        <taxon>Cyanophyceae</taxon>
        <taxon>Nostocales</taxon>
        <taxon>Nodulariaceae</taxon>
        <taxon>Nodularia</taxon>
    </lineage>
</organism>
<dbReference type="EMBL" id="LWAJ01000135">
    <property type="protein sequence ID" value="KZL49737.1"/>
    <property type="molecule type" value="Genomic_DNA"/>
</dbReference>
<evidence type="ECO:0000313" key="1">
    <source>
        <dbReference type="EMBL" id="KZL49737.1"/>
    </source>
</evidence>
<evidence type="ECO:0000313" key="2">
    <source>
        <dbReference type="Proteomes" id="UP000076555"/>
    </source>
</evidence>
<dbReference type="Proteomes" id="UP000076555">
    <property type="component" value="Unassembled WGS sequence"/>
</dbReference>
<gene>
    <name evidence="1" type="ORF">A2T98_11210</name>
</gene>
<dbReference type="AlphaFoldDB" id="A0A166JHT0"/>
<comment type="caution">
    <text evidence="1">The sequence shown here is derived from an EMBL/GenBank/DDBJ whole genome shotgun (WGS) entry which is preliminary data.</text>
</comment>
<name>A0A166JHT0_NODSP</name>
<proteinExistence type="predicted"/>
<protein>
    <submittedName>
        <fullName evidence="1">Uncharacterized protein</fullName>
    </submittedName>
</protein>
<reference evidence="1 2" key="1">
    <citation type="submission" date="2016-04" db="EMBL/GenBank/DDBJ databases">
        <title>Draft Genome Assembly of the Bloom-forming Cyanobacterium Nodularia spumigena Strain CENA596 in Shrimp Production Ponds.</title>
        <authorList>
            <person name="Popin R.V."/>
            <person name="Rigonato J."/>
            <person name="Abreu V.A."/>
            <person name="Andreote A.P."/>
            <person name="Silveira S.B."/>
            <person name="Odebrecht C."/>
            <person name="Fiore M.F."/>
        </authorList>
    </citation>
    <scope>NUCLEOTIDE SEQUENCE [LARGE SCALE GENOMIC DNA]</scope>
    <source>
        <strain evidence="1 2">CENA596</strain>
    </source>
</reference>